<keyword evidence="3" id="KW-1185">Reference proteome</keyword>
<dbReference type="SUPFAM" id="SSF50998">
    <property type="entry name" value="Quinoprotein alcohol dehydrogenase-like"/>
    <property type="match status" value="1"/>
</dbReference>
<dbReference type="InterPro" id="IPR011047">
    <property type="entry name" value="Quinoprotein_ADH-like_sf"/>
</dbReference>
<reference evidence="2" key="1">
    <citation type="submission" date="2022-11" db="EMBL/GenBank/DDBJ databases">
        <title>Minimal conservation of predation-associated metabolite biosynthetic gene clusters underscores biosynthetic potential of Myxococcota including descriptions for ten novel species: Archangium lansinium sp. nov., Myxococcus landrumus sp. nov., Nannocystis bai.</title>
        <authorList>
            <person name="Ahearne A."/>
            <person name="Stevens C."/>
            <person name="Dowd S."/>
        </authorList>
    </citation>
    <scope>NUCLEOTIDE SEQUENCE</scope>
    <source>
        <strain evidence="2">Fl3</strain>
    </source>
</reference>
<dbReference type="RefSeq" id="WP_269034823.1">
    <property type="nucleotide sequence ID" value="NZ_CP114040.1"/>
</dbReference>
<feature type="region of interest" description="Disordered" evidence="1">
    <location>
        <begin position="35"/>
        <end position="92"/>
    </location>
</feature>
<dbReference type="Proteomes" id="UP001164459">
    <property type="component" value="Chromosome"/>
</dbReference>
<gene>
    <name evidence="2" type="ORF">O0S08_40365</name>
</gene>
<name>A0ABY7GZQ6_9BACT</name>
<dbReference type="EMBL" id="CP114040">
    <property type="protein sequence ID" value="WAS92475.1"/>
    <property type="molecule type" value="Genomic_DNA"/>
</dbReference>
<dbReference type="PROSITE" id="PS51257">
    <property type="entry name" value="PROKAR_LIPOPROTEIN"/>
    <property type="match status" value="1"/>
</dbReference>
<protein>
    <submittedName>
        <fullName evidence="2">Uncharacterized protein</fullName>
    </submittedName>
</protein>
<accession>A0ABY7GZQ6</accession>
<feature type="compositionally biased region" description="Low complexity" evidence="1">
    <location>
        <begin position="41"/>
        <end position="74"/>
    </location>
</feature>
<organism evidence="2 3">
    <name type="scientific">Nannocystis punicea</name>
    <dbReference type="NCBI Taxonomy" id="2995304"/>
    <lineage>
        <taxon>Bacteria</taxon>
        <taxon>Pseudomonadati</taxon>
        <taxon>Myxococcota</taxon>
        <taxon>Polyangia</taxon>
        <taxon>Nannocystales</taxon>
        <taxon>Nannocystaceae</taxon>
        <taxon>Nannocystis</taxon>
    </lineage>
</organism>
<sequence length="550" mass="57990">MRSGAEDMSRSTLLVALLTAGCFADVWGQGSALFPTDTDSDGGSESAASGSADESWGDSFQTVTSSPPTSSETSGADTEPPSPETSGGPANEAPVIISFTIEPDTLHEAGEAKAVVIVSEDVVELTLAGGPAGDYIRAPSQFDWRFVATSKAASDGKYELVLTARDPEGLTDEASATLWVSLPETGAEKCSFEEALGPGWLTAAVYGDDALVVAGALATPALEATVWRLDPDTCQPQAGFPWQISEWSALPQLAPPSQAIGLAVDEDGRMAIAANLGSGLSRRPYVAVLSKEGALEWEHRGPPGQTYSGITAAPSGFVVVGEQLVNELPPRYDGLVESFDEGGIKLWTDTLAAPLPGDTFDDDLNAFDEHPRAIVWSPKLNRLVVVGERYVFENNDKRLRAFSAQYSLKQGLIDAWTSSGLDAVEDGLVALTICGDELVASGWVEDDQDTRSPAARWLDAEGNGSTKRRLDPLAGTTFHGLACDRERKFTAAGSTPSTATALGFRASDDPFLFKSDFDNAGLKAAACDARGFCAVAGLLGDRAWVRVHHP</sequence>
<evidence type="ECO:0000313" key="2">
    <source>
        <dbReference type="EMBL" id="WAS92475.1"/>
    </source>
</evidence>
<proteinExistence type="predicted"/>
<evidence type="ECO:0000313" key="3">
    <source>
        <dbReference type="Proteomes" id="UP001164459"/>
    </source>
</evidence>
<evidence type="ECO:0000256" key="1">
    <source>
        <dbReference type="SAM" id="MobiDB-lite"/>
    </source>
</evidence>